<dbReference type="Proteomes" id="UP000256486">
    <property type="component" value="Unassembled WGS sequence"/>
</dbReference>
<dbReference type="EMBL" id="NBWZ01000001">
    <property type="protein sequence ID" value="RFA10781.1"/>
    <property type="molecule type" value="Genomic_DNA"/>
</dbReference>
<dbReference type="InterPro" id="IPR045402">
    <property type="entry name" value="GAP1-N2"/>
</dbReference>
<accession>A0A3E0VM32</accession>
<organism evidence="4 5">
    <name type="scientific">Subtercola boreus</name>
    <dbReference type="NCBI Taxonomy" id="120213"/>
    <lineage>
        <taxon>Bacteria</taxon>
        <taxon>Bacillati</taxon>
        <taxon>Actinomycetota</taxon>
        <taxon>Actinomycetes</taxon>
        <taxon>Micrococcales</taxon>
        <taxon>Microbacteriaceae</taxon>
        <taxon>Subtercola</taxon>
    </lineage>
</organism>
<comment type="caution">
    <text evidence="4">The sequence shown here is derived from an EMBL/GenBank/DDBJ whole genome shotgun (WGS) entry which is preliminary data.</text>
</comment>
<keyword evidence="5" id="KW-1185">Reference proteome</keyword>
<gene>
    <name evidence="4" type="ORF">B7R54_17395</name>
</gene>
<feature type="domain" description="GTPase-associated protein 1 N-terminal" evidence="2">
    <location>
        <begin position="6"/>
        <end position="140"/>
    </location>
</feature>
<keyword evidence="1" id="KW-1133">Transmembrane helix</keyword>
<evidence type="ECO:0000259" key="2">
    <source>
        <dbReference type="Pfam" id="PF20013"/>
    </source>
</evidence>
<protein>
    <submittedName>
        <fullName evidence="4">Uncharacterized protein</fullName>
    </submittedName>
</protein>
<feature type="domain" description="GTPase-associated protein 1 middle" evidence="3">
    <location>
        <begin position="156"/>
        <end position="231"/>
    </location>
</feature>
<name>A0A3E0VM32_9MICO</name>
<feature type="transmembrane region" description="Helical" evidence="1">
    <location>
        <begin position="454"/>
        <end position="474"/>
    </location>
</feature>
<evidence type="ECO:0000313" key="4">
    <source>
        <dbReference type="EMBL" id="RFA10781.1"/>
    </source>
</evidence>
<sequence length="501" mass="54063">MTASCEQLVHTWALRTLEGSGSGVVGMSAEWPTPPSSLHPLVEKLVDFLPQGSSVRIREGLAPPRSSEFLVDDESRPILVVKRYLGDDGAGRPGRYIAHALLDPTRALTARTAWRIARSGSLPSEWRLEDAPDSRLPRVDPELLARRIGPLMVDRSARSRSLLITVLGILDTGRRVVISGESDPEPLLDTVFAVLPSRMTERLTFSTYHADPYRSGALLTFTAPAFTAESVSAADCETVVLLTGEAPSEPIARVVSALLAGERVPDDLEDVNAVDEYLRLLEALRIDPWQASLDRIVQNLASEYAERWLLQPNVLVSIVQIFAQLSASQLQAVASAVGNPGIRDVIFHHASEEGITLLEFDPPASRPFLGVGVAFEPVPAEVSVRVAAEFDRLLDQALLGRRHRDAFPLEFASVTAILPSGAPGHSPQAQEPSQVPLLAEAELPTDRVRRIRTVLLNVGVIALVAISGASLGIFGASPATWGALVASTSLSVATYLIGRRR</sequence>
<dbReference type="Pfam" id="PF20014">
    <property type="entry name" value="GAP1-M"/>
    <property type="match status" value="1"/>
</dbReference>
<evidence type="ECO:0000259" key="3">
    <source>
        <dbReference type="Pfam" id="PF20014"/>
    </source>
</evidence>
<keyword evidence="1" id="KW-0812">Transmembrane</keyword>
<dbReference type="AlphaFoldDB" id="A0A3E0VM32"/>
<evidence type="ECO:0000256" key="1">
    <source>
        <dbReference type="SAM" id="Phobius"/>
    </source>
</evidence>
<reference evidence="4 5" key="1">
    <citation type="submission" date="2017-04" db="EMBL/GenBank/DDBJ databases">
        <title>Comparative genome analysis of Subtercola boreus.</title>
        <authorList>
            <person name="Cho Y.-J."/>
            <person name="Cho A."/>
            <person name="Kim O.-S."/>
            <person name="Lee J.-I."/>
        </authorList>
    </citation>
    <scope>NUCLEOTIDE SEQUENCE [LARGE SCALE GENOMIC DNA]</scope>
    <source>
        <strain evidence="4 5">K300</strain>
    </source>
</reference>
<dbReference type="Pfam" id="PF20013">
    <property type="entry name" value="GAP1-N2"/>
    <property type="match status" value="1"/>
</dbReference>
<keyword evidence="1" id="KW-0472">Membrane</keyword>
<dbReference type="InterPro" id="IPR045401">
    <property type="entry name" value="GAP1-M"/>
</dbReference>
<feature type="transmembrane region" description="Helical" evidence="1">
    <location>
        <begin position="480"/>
        <end position="498"/>
    </location>
</feature>
<evidence type="ECO:0000313" key="5">
    <source>
        <dbReference type="Proteomes" id="UP000256486"/>
    </source>
</evidence>
<proteinExistence type="predicted"/>